<dbReference type="SUPFAM" id="SSF52540">
    <property type="entry name" value="P-loop containing nucleoside triphosphate hydrolases"/>
    <property type="match status" value="1"/>
</dbReference>
<keyword evidence="4" id="KW-0505">Motor protein</keyword>
<feature type="region of interest" description="Disordered" evidence="5">
    <location>
        <begin position="106"/>
        <end position="171"/>
    </location>
</feature>
<evidence type="ECO:0000313" key="7">
    <source>
        <dbReference type="EMBL" id="CAD8860172.1"/>
    </source>
</evidence>
<dbReference type="InterPro" id="IPR027640">
    <property type="entry name" value="Kinesin-like_fam"/>
</dbReference>
<dbReference type="GO" id="GO:0005524">
    <property type="term" value="F:ATP binding"/>
    <property type="evidence" value="ECO:0007669"/>
    <property type="project" value="UniProtKB-UniRule"/>
</dbReference>
<organism evidence="7">
    <name type="scientific">Noctiluca scintillans</name>
    <name type="common">Sea sparkle</name>
    <name type="synonym">Red tide dinoflagellate</name>
    <dbReference type="NCBI Taxonomy" id="2966"/>
    <lineage>
        <taxon>Eukaryota</taxon>
        <taxon>Sar</taxon>
        <taxon>Alveolata</taxon>
        <taxon>Dinophyceae</taxon>
        <taxon>Noctilucales</taxon>
        <taxon>Noctilucaceae</taxon>
        <taxon>Noctiluca</taxon>
    </lineage>
</organism>
<dbReference type="PROSITE" id="PS50088">
    <property type="entry name" value="ANK_REPEAT"/>
    <property type="match status" value="2"/>
</dbReference>
<dbReference type="GO" id="GO:0007018">
    <property type="term" value="P:microtubule-based movement"/>
    <property type="evidence" value="ECO:0007669"/>
    <property type="project" value="InterPro"/>
</dbReference>
<dbReference type="Pfam" id="PF12796">
    <property type="entry name" value="Ank_2"/>
    <property type="match status" value="2"/>
</dbReference>
<dbReference type="InterPro" id="IPR027417">
    <property type="entry name" value="P-loop_NTPase"/>
</dbReference>
<dbReference type="AlphaFoldDB" id="A0A7S1ANF7"/>
<protein>
    <recommendedName>
        <fullName evidence="6">Kinesin motor domain-containing protein</fullName>
    </recommendedName>
</protein>
<dbReference type="Gene3D" id="2.30.30.40">
    <property type="entry name" value="SH3 Domains"/>
    <property type="match status" value="1"/>
</dbReference>
<feature type="region of interest" description="Disordered" evidence="5">
    <location>
        <begin position="1"/>
        <end position="40"/>
    </location>
</feature>
<dbReference type="SUPFAM" id="SSF50044">
    <property type="entry name" value="SH3-domain"/>
    <property type="match status" value="1"/>
</dbReference>
<evidence type="ECO:0000256" key="3">
    <source>
        <dbReference type="PROSITE-ProRule" id="PRU00023"/>
    </source>
</evidence>
<dbReference type="PROSITE" id="PS50297">
    <property type="entry name" value="ANK_REP_REGION"/>
    <property type="match status" value="2"/>
</dbReference>
<evidence type="ECO:0000256" key="5">
    <source>
        <dbReference type="SAM" id="MobiDB-lite"/>
    </source>
</evidence>
<dbReference type="GO" id="GO:0008017">
    <property type="term" value="F:microtubule binding"/>
    <property type="evidence" value="ECO:0007669"/>
    <property type="project" value="InterPro"/>
</dbReference>
<feature type="region of interest" description="Disordered" evidence="5">
    <location>
        <begin position="1090"/>
        <end position="1109"/>
    </location>
</feature>
<gene>
    <name evidence="7" type="ORF">NSCI0253_LOCUS34526</name>
</gene>
<feature type="compositionally biased region" description="Basic and acidic residues" evidence="5">
    <location>
        <begin position="479"/>
        <end position="488"/>
    </location>
</feature>
<dbReference type="Gene3D" id="3.40.850.10">
    <property type="entry name" value="Kinesin motor domain"/>
    <property type="match status" value="1"/>
</dbReference>
<feature type="repeat" description="ANK" evidence="3">
    <location>
        <begin position="335"/>
        <end position="367"/>
    </location>
</feature>
<dbReference type="FunFam" id="3.40.850.10:FF:000113">
    <property type="entry name" value="Kinesin-like protein"/>
    <property type="match status" value="1"/>
</dbReference>
<dbReference type="InterPro" id="IPR001752">
    <property type="entry name" value="Kinesin_motor_dom"/>
</dbReference>
<feature type="region of interest" description="Disordered" evidence="5">
    <location>
        <begin position="452"/>
        <end position="488"/>
    </location>
</feature>
<dbReference type="EMBL" id="HBFQ01048348">
    <property type="protein sequence ID" value="CAD8860172.1"/>
    <property type="molecule type" value="Transcribed_RNA"/>
</dbReference>
<dbReference type="SMART" id="SM00248">
    <property type="entry name" value="ANK"/>
    <property type="match status" value="4"/>
</dbReference>
<dbReference type="GO" id="GO:0003777">
    <property type="term" value="F:microtubule motor activity"/>
    <property type="evidence" value="ECO:0007669"/>
    <property type="project" value="InterPro"/>
</dbReference>
<evidence type="ECO:0000259" key="6">
    <source>
        <dbReference type="PROSITE" id="PS50067"/>
    </source>
</evidence>
<dbReference type="SMART" id="SM00129">
    <property type="entry name" value="KISc"/>
    <property type="match status" value="1"/>
</dbReference>
<feature type="domain" description="Kinesin motor" evidence="6">
    <location>
        <begin position="740"/>
        <end position="1060"/>
    </location>
</feature>
<dbReference type="PANTHER" id="PTHR47972">
    <property type="entry name" value="KINESIN-LIKE PROTEIN KLP-3"/>
    <property type="match status" value="1"/>
</dbReference>
<keyword evidence="3" id="KW-0040">ANK repeat</keyword>
<evidence type="ECO:0000256" key="1">
    <source>
        <dbReference type="ARBA" id="ARBA00022741"/>
    </source>
</evidence>
<feature type="repeat" description="ANK" evidence="3">
    <location>
        <begin position="270"/>
        <end position="302"/>
    </location>
</feature>
<dbReference type="PROSITE" id="PS50067">
    <property type="entry name" value="KINESIN_MOTOR_2"/>
    <property type="match status" value="1"/>
</dbReference>
<keyword evidence="1 4" id="KW-0547">Nucleotide-binding</keyword>
<evidence type="ECO:0000256" key="2">
    <source>
        <dbReference type="ARBA" id="ARBA00022840"/>
    </source>
</evidence>
<feature type="compositionally biased region" description="Basic and acidic residues" evidence="5">
    <location>
        <begin position="150"/>
        <end position="164"/>
    </location>
</feature>
<dbReference type="PRINTS" id="PR00380">
    <property type="entry name" value="KINESINHEAVY"/>
</dbReference>
<dbReference type="Gene3D" id="1.25.40.20">
    <property type="entry name" value="Ankyrin repeat-containing domain"/>
    <property type="match status" value="1"/>
</dbReference>
<dbReference type="PROSITE" id="PS00411">
    <property type="entry name" value="KINESIN_MOTOR_1"/>
    <property type="match status" value="1"/>
</dbReference>
<dbReference type="SUPFAM" id="SSF48403">
    <property type="entry name" value="Ankyrin repeat"/>
    <property type="match status" value="1"/>
</dbReference>
<feature type="binding site" evidence="4">
    <location>
        <begin position="820"/>
        <end position="827"/>
    </location>
    <ligand>
        <name>ATP</name>
        <dbReference type="ChEBI" id="CHEBI:30616"/>
    </ligand>
</feature>
<comment type="similarity">
    <text evidence="4">Belongs to the TRAFAC class myosin-kinesin ATPase superfamily. Kinesin family.</text>
</comment>
<dbReference type="PANTHER" id="PTHR47972:SF16">
    <property type="entry name" value="KINESIN-LIKE PROTEIN"/>
    <property type="match status" value="1"/>
</dbReference>
<dbReference type="Pfam" id="PF00225">
    <property type="entry name" value="Kinesin"/>
    <property type="match status" value="1"/>
</dbReference>
<dbReference type="InterPro" id="IPR002110">
    <property type="entry name" value="Ankyrin_rpt"/>
</dbReference>
<name>A0A7S1ANF7_NOCSC</name>
<evidence type="ECO:0000256" key="4">
    <source>
        <dbReference type="PROSITE-ProRule" id="PRU00283"/>
    </source>
</evidence>
<dbReference type="InterPro" id="IPR036028">
    <property type="entry name" value="SH3-like_dom_sf"/>
</dbReference>
<sequence>MDQFPAMRYQDPDERRPHSPQRSVSRKASPQPIRGGTLRGLEPVTSVAHPSKGSNQLSVHKGCKLQVIDSQGQWVWCRANGSEGWLPKASIAWDSALEGRMVGISKNGANPPVSCSGRRGVAGQTRTPAGSASVGSGGASRDGARSPGGSRRESVAVYTDRRGSSEGSANVKPSVGGKFDKILSTSVGTGGETETPSLPERWTTLLSRTMVLHTVQNAVRLAQYLLQLLLGGYGTVSALHIACWEGSVDAVAAVTSGSLGRIKDWHSRQGDLTPLHIATLCGHASVVEYLLQLGVDQNVSTVHDICALHISATSSPELCEVLLSGKADPSSQTADADTPLHFACCFQQVSTIELLLQAGVDASSQNVFGISPLHVAAAYAALEGTQIRDSKAVLLLCSRRADPSARDRHGRRPADVVQVAGGDPTLLDFFLSDGSEPAGTRTQRLANKLLASAVPPSPEGTLSTPEELEEESLASEADSMSRTKDLRRVSSRTIQSLLGVAGPDLLQEDADLARKVAKLQQELEDSRSSHKLLEELLVNTKGMMEQFQNIIATHQMIQVPRGGGGPQEQGGSRELDGCVKQVRSELKVRKHVECAGKGEEVRREEELGQKVADVAKKIAELEALQSVHSQRCMDGTVQNHASKDADVNVTRGELVDCGVKRQRDVTAQDKELCKNELEQHVAELGERLQDMQVLRNHAERHERADRLSMEKRIHELQVAFDTEQALRKLYHNQLLDFKGAIRVYARIRPVVDREEGQTIAVRKLDAFTVETAGKEGRHPKTFTFDSVFDGHSSQEEVFSECNGLVSSAVDGYNVTIFAYGQTGSGKTHTMFGNEAAPGLVPRIADELFVLIHRYAHERDTQVRCQMFELYRDDLVDLFLPIRAKGMPLDIKRDARGSVYVDNATECEVRKPEDLLKLVADGCHRRHVAATKMNCDSSRSHLVVTVVVELTNRKTKQVSTGKLTLCDLAGSERLKKSDSTGDQMKEAQAINKSLAALGDVIEALTKNTKHVPYRNHKLTQLLSDSIGGNAKTLMFVNCSPVLANLDETTSSLIYAVRAKLIINRVEKNEDSQEVARLKKVIQVMSKELEQTRAKGMQLPSGPRAVEAPDA</sequence>
<dbReference type="InterPro" id="IPR019821">
    <property type="entry name" value="Kinesin_motor_CS"/>
</dbReference>
<reference evidence="7" key="1">
    <citation type="submission" date="2021-01" db="EMBL/GenBank/DDBJ databases">
        <authorList>
            <person name="Corre E."/>
            <person name="Pelletier E."/>
            <person name="Niang G."/>
            <person name="Scheremetjew M."/>
            <person name="Finn R."/>
            <person name="Kale V."/>
            <person name="Holt S."/>
            <person name="Cochrane G."/>
            <person name="Meng A."/>
            <person name="Brown T."/>
            <person name="Cohen L."/>
        </authorList>
    </citation>
    <scope>NUCLEOTIDE SEQUENCE</scope>
</reference>
<dbReference type="InterPro" id="IPR036961">
    <property type="entry name" value="Kinesin_motor_dom_sf"/>
</dbReference>
<accession>A0A7S1ANF7</accession>
<keyword evidence="2 4" id="KW-0067">ATP-binding</keyword>
<proteinExistence type="inferred from homology"/>
<dbReference type="InterPro" id="IPR036770">
    <property type="entry name" value="Ankyrin_rpt-contain_sf"/>
</dbReference>